<dbReference type="InterPro" id="IPR012292">
    <property type="entry name" value="Globin/Proto"/>
</dbReference>
<proteinExistence type="inferred from homology"/>
<dbReference type="Pfam" id="PF11563">
    <property type="entry name" value="Protoglobin"/>
    <property type="match status" value="1"/>
</dbReference>
<dbReference type="CDD" id="cd01068">
    <property type="entry name" value="globin_sensor"/>
    <property type="match status" value="1"/>
</dbReference>
<organism evidence="7 8">
    <name type="scientific">Novosphingobium bradum</name>
    <dbReference type="NCBI Taxonomy" id="1737444"/>
    <lineage>
        <taxon>Bacteria</taxon>
        <taxon>Pseudomonadati</taxon>
        <taxon>Pseudomonadota</taxon>
        <taxon>Alphaproteobacteria</taxon>
        <taxon>Sphingomonadales</taxon>
        <taxon>Sphingomonadaceae</taxon>
        <taxon>Novosphingobium</taxon>
    </lineage>
</organism>
<dbReference type="InterPro" id="IPR051310">
    <property type="entry name" value="MCP_chemotaxis"/>
</dbReference>
<feature type="compositionally biased region" description="Low complexity" evidence="4">
    <location>
        <begin position="419"/>
        <end position="455"/>
    </location>
</feature>
<dbReference type="Gene3D" id="1.10.490.10">
    <property type="entry name" value="Globins"/>
    <property type="match status" value="1"/>
</dbReference>
<comment type="caution">
    <text evidence="7">The sequence shown here is derived from an EMBL/GenBank/DDBJ whole genome shotgun (WGS) entry which is preliminary data.</text>
</comment>
<protein>
    <submittedName>
        <fullName evidence="7">Methyl-accepting chemotaxis protein</fullName>
    </submittedName>
</protein>
<feature type="domain" description="HAMP" evidence="6">
    <location>
        <begin position="172"/>
        <end position="212"/>
    </location>
</feature>
<reference evidence="8" key="1">
    <citation type="journal article" date="2019" name="Int. J. Syst. Evol. Microbiol.">
        <title>The Global Catalogue of Microorganisms (GCM) 10K type strain sequencing project: providing services to taxonomists for standard genome sequencing and annotation.</title>
        <authorList>
            <consortium name="The Broad Institute Genomics Platform"/>
            <consortium name="The Broad Institute Genome Sequencing Center for Infectious Disease"/>
            <person name="Wu L."/>
            <person name="Ma J."/>
        </authorList>
    </citation>
    <scope>NUCLEOTIDE SEQUENCE [LARGE SCALE GENOMIC DNA]</scope>
    <source>
        <strain evidence="8">KCTC 42984</strain>
    </source>
</reference>
<evidence type="ECO:0000259" key="6">
    <source>
        <dbReference type="PROSITE" id="PS50885"/>
    </source>
</evidence>
<evidence type="ECO:0000313" key="7">
    <source>
        <dbReference type="EMBL" id="MFC3174750.1"/>
    </source>
</evidence>
<dbReference type="PROSITE" id="PS50111">
    <property type="entry name" value="CHEMOTAXIS_TRANSDUC_2"/>
    <property type="match status" value="1"/>
</dbReference>
<dbReference type="SMART" id="SM00283">
    <property type="entry name" value="MA"/>
    <property type="match status" value="1"/>
</dbReference>
<keyword evidence="8" id="KW-1185">Reference proteome</keyword>
<evidence type="ECO:0000256" key="2">
    <source>
        <dbReference type="ARBA" id="ARBA00029447"/>
    </source>
</evidence>
<evidence type="ECO:0000256" key="4">
    <source>
        <dbReference type="SAM" id="MobiDB-lite"/>
    </source>
</evidence>
<dbReference type="Pfam" id="PF00015">
    <property type="entry name" value="MCPsignal"/>
    <property type="match status" value="1"/>
</dbReference>
<gene>
    <name evidence="7" type="ORF">ACFOD9_10840</name>
</gene>
<dbReference type="Proteomes" id="UP001595604">
    <property type="component" value="Unassembled WGS sequence"/>
</dbReference>
<dbReference type="EMBL" id="JBHRTQ010000009">
    <property type="protein sequence ID" value="MFC3174750.1"/>
    <property type="molecule type" value="Genomic_DNA"/>
</dbReference>
<dbReference type="InterPro" id="IPR003660">
    <property type="entry name" value="HAMP_dom"/>
</dbReference>
<dbReference type="PROSITE" id="PS50885">
    <property type="entry name" value="HAMP"/>
    <property type="match status" value="1"/>
</dbReference>
<dbReference type="SUPFAM" id="SSF46458">
    <property type="entry name" value="Globin-like"/>
    <property type="match status" value="1"/>
</dbReference>
<keyword evidence="3" id="KW-0807">Transducer</keyword>
<comment type="similarity">
    <text evidence="2">Belongs to the methyl-accepting chemotaxis (MCP) protein family.</text>
</comment>
<keyword evidence="1" id="KW-0145">Chemotaxis</keyword>
<name>A0ABV7IPY1_9SPHN</name>
<dbReference type="SUPFAM" id="SSF58104">
    <property type="entry name" value="Methyl-accepting chemotaxis protein (MCP) signaling domain"/>
    <property type="match status" value="1"/>
</dbReference>
<feature type="domain" description="Methyl-accepting transducer" evidence="5">
    <location>
        <begin position="178"/>
        <end position="414"/>
    </location>
</feature>
<evidence type="ECO:0000256" key="3">
    <source>
        <dbReference type="PROSITE-ProRule" id="PRU00284"/>
    </source>
</evidence>
<dbReference type="PANTHER" id="PTHR43531:SF11">
    <property type="entry name" value="METHYL-ACCEPTING CHEMOTAXIS PROTEIN 3"/>
    <property type="match status" value="1"/>
</dbReference>
<dbReference type="Gene3D" id="1.10.287.950">
    <property type="entry name" value="Methyl-accepting chemotaxis protein"/>
    <property type="match status" value="2"/>
</dbReference>
<dbReference type="InterPro" id="IPR044398">
    <property type="entry name" value="Globin-sensor_dom"/>
</dbReference>
<evidence type="ECO:0000256" key="1">
    <source>
        <dbReference type="ARBA" id="ARBA00022500"/>
    </source>
</evidence>
<accession>A0ABV7IPY1</accession>
<evidence type="ECO:0000313" key="8">
    <source>
        <dbReference type="Proteomes" id="UP001595604"/>
    </source>
</evidence>
<evidence type="ECO:0000259" key="5">
    <source>
        <dbReference type="PROSITE" id="PS50111"/>
    </source>
</evidence>
<feature type="region of interest" description="Disordered" evidence="4">
    <location>
        <begin position="406"/>
        <end position="476"/>
    </location>
</feature>
<dbReference type="PANTHER" id="PTHR43531">
    <property type="entry name" value="PROTEIN ICFG"/>
    <property type="match status" value="1"/>
</dbReference>
<sequence>MPDISVPELIDYFDVHPAEADARARVADLIRNHGHAALGALYDRIAATPRTAAFFPSTDAMDQAKGLQFRHWLRLFEDGPSAEYHAAAERIGTTHARIGLDPHWYVGGYATVMDRLLSRLLRNPLRRLSGSRLSATVRSFVRHALLDMTIALGGYFRAEAEKKDAVVRKLCQAMKELSAGNFAVEIEDLPADYAELKRDFDAMRDTVGQLLGNLAETSHSVRICSSEIRAASDDLSVRSEHQAASIDEITRDAVAGGEVAGQAAAAMAAISEASAKVSAFSDAIDSISFQTSLLALNAGVEAARAGDAGRGFAVVASEVRALSQRAAETAQQIKSLSTLNAERISQGANRVHTMGDLLNSIAGRIEESNRMIQANAALSEQTNAATRSLVEQADVLDRMVSQFQTAGSARGDADRPAARPEAAASRPPATTIAGTHSSGTSTPGTGASPRSGPGPRQALPRPLAHAAVNMNDWSEF</sequence>
<dbReference type="InterPro" id="IPR039379">
    <property type="entry name" value="Protoglobin_sensor_dom"/>
</dbReference>
<dbReference type="InterPro" id="IPR009050">
    <property type="entry name" value="Globin-like_sf"/>
</dbReference>
<dbReference type="RefSeq" id="WP_379510133.1">
    <property type="nucleotide sequence ID" value="NZ_JBHRTQ010000009.1"/>
</dbReference>
<dbReference type="InterPro" id="IPR004089">
    <property type="entry name" value="MCPsignal_dom"/>
</dbReference>